<protein>
    <submittedName>
        <fullName evidence="2">DUF2268 domain-containing protein</fullName>
    </submittedName>
</protein>
<reference evidence="2 3" key="1">
    <citation type="submission" date="2024-09" db="EMBL/GenBank/DDBJ databases">
        <authorList>
            <person name="Sun Q."/>
            <person name="Mori K."/>
        </authorList>
    </citation>
    <scope>NUCLEOTIDE SEQUENCE [LARGE SCALE GENOMIC DNA]</scope>
    <source>
        <strain evidence="2 3">JCM 3028</strain>
    </source>
</reference>
<gene>
    <name evidence="2" type="ORF">ACFFRH_17715</name>
</gene>
<name>A0ABV5TGU1_9ACTN</name>
<dbReference type="InterPro" id="IPR018728">
    <property type="entry name" value="DUF2268"/>
</dbReference>
<dbReference type="Proteomes" id="UP001589610">
    <property type="component" value="Unassembled WGS sequence"/>
</dbReference>
<evidence type="ECO:0000259" key="1">
    <source>
        <dbReference type="Pfam" id="PF10026"/>
    </source>
</evidence>
<dbReference type="Pfam" id="PF10026">
    <property type="entry name" value="DUF2268"/>
    <property type="match status" value="1"/>
</dbReference>
<organism evidence="2 3">
    <name type="scientific">Streptosporangium vulgare</name>
    <dbReference type="NCBI Taxonomy" id="46190"/>
    <lineage>
        <taxon>Bacteria</taxon>
        <taxon>Bacillati</taxon>
        <taxon>Actinomycetota</taxon>
        <taxon>Actinomycetes</taxon>
        <taxon>Streptosporangiales</taxon>
        <taxon>Streptosporangiaceae</taxon>
        <taxon>Streptosporangium</taxon>
    </lineage>
</organism>
<keyword evidence="3" id="KW-1185">Reference proteome</keyword>
<comment type="caution">
    <text evidence="2">The sequence shown here is derived from an EMBL/GenBank/DDBJ whole genome shotgun (WGS) entry which is preliminary data.</text>
</comment>
<evidence type="ECO:0000313" key="2">
    <source>
        <dbReference type="EMBL" id="MFB9677320.1"/>
    </source>
</evidence>
<proteinExistence type="predicted"/>
<accession>A0ABV5TGU1</accession>
<sequence length="312" mass="33994">MEIIVHDTPRAMLDLVNLPLERRPEALRAMLAPMREAIPMPGDLVDIHHVGGGFRVDRDDDRHLPALRRLVERDVRGQVEDALRSAWRRLGEAVPDIKGPESLRVMFVLGDPDDAYLMNTAGGYYGMGGSPGWLYLLAWPADDVIGRIAHCAVHEFHHQVRYHNVEWNPATVTVGEHIVSEGLAEAFVRELSGPEAMGPWSGMVTGAEFDRAYDTITAAAGLQGMWNTPAYVLGDTAMSRFGREPAGVPDMAGYGVGLRIVDAHLAASGLTAVESTVLPGEEILRNAGVIVRPHALPPQESGRRSHDRGLAS</sequence>
<dbReference type="RefSeq" id="WP_344744147.1">
    <property type="nucleotide sequence ID" value="NZ_BAAAWW010000040.1"/>
</dbReference>
<evidence type="ECO:0000313" key="3">
    <source>
        <dbReference type="Proteomes" id="UP001589610"/>
    </source>
</evidence>
<dbReference type="EMBL" id="JBHMBS010000007">
    <property type="protein sequence ID" value="MFB9677320.1"/>
    <property type="molecule type" value="Genomic_DNA"/>
</dbReference>
<feature type="domain" description="DUF2268" evidence="1">
    <location>
        <begin position="101"/>
        <end position="284"/>
    </location>
</feature>